<dbReference type="RefSeq" id="WP_248007466.1">
    <property type="nucleotide sequence ID" value="NZ_JAJHVV010000002.1"/>
</dbReference>
<evidence type="ECO:0000256" key="3">
    <source>
        <dbReference type="ARBA" id="ARBA00022729"/>
    </source>
</evidence>
<evidence type="ECO:0000256" key="4">
    <source>
        <dbReference type="ARBA" id="ARBA00022764"/>
    </source>
</evidence>
<comment type="function">
    <text evidence="7">Required for disulfide bond formation in some periplasmic proteins. Acts by transferring its disulfide bond to other proteins and is reduced in the process.</text>
</comment>
<evidence type="ECO:0000259" key="9">
    <source>
        <dbReference type="Pfam" id="PF13098"/>
    </source>
</evidence>
<evidence type="ECO:0000256" key="2">
    <source>
        <dbReference type="ARBA" id="ARBA00009813"/>
    </source>
</evidence>
<dbReference type="PROSITE" id="PS51257">
    <property type="entry name" value="PROKAR_LIPOPROTEIN"/>
    <property type="match status" value="1"/>
</dbReference>
<keyword evidence="5" id="KW-1015">Disulfide bond</keyword>
<accession>A0A9X1XG39</accession>
<dbReference type="InterPro" id="IPR036249">
    <property type="entry name" value="Thioredoxin-like_sf"/>
</dbReference>
<evidence type="ECO:0000256" key="7">
    <source>
        <dbReference type="RuleBase" id="RU364038"/>
    </source>
</evidence>
<evidence type="ECO:0000256" key="5">
    <source>
        <dbReference type="ARBA" id="ARBA00023157"/>
    </source>
</evidence>
<dbReference type="PANTHER" id="PTHR35272:SF3">
    <property type="entry name" value="THIOL:DISULFIDE INTERCHANGE PROTEIN DSBC"/>
    <property type="match status" value="1"/>
</dbReference>
<keyword evidence="11" id="KW-1185">Reference proteome</keyword>
<evidence type="ECO:0000259" key="8">
    <source>
        <dbReference type="Pfam" id="PF10411"/>
    </source>
</evidence>
<feature type="domain" description="Disulphide bond isomerase DsbC/G N-terminal" evidence="8">
    <location>
        <begin position="55"/>
        <end position="112"/>
    </location>
</feature>
<comment type="caution">
    <text evidence="10">The sequence shown here is derived from an EMBL/GenBank/DDBJ whole genome shotgun (WGS) entry which is preliminary data.</text>
</comment>
<keyword evidence="6 7" id="KW-0676">Redox-active center</keyword>
<dbReference type="InterPro" id="IPR018950">
    <property type="entry name" value="DiS-bond_isomerase_DsbC/G_N"/>
</dbReference>
<dbReference type="Proteomes" id="UP001139559">
    <property type="component" value="Unassembled WGS sequence"/>
</dbReference>
<dbReference type="InterPro" id="IPR009094">
    <property type="entry name" value="DiS-bond_isomerase_DsbC/G_N_sf"/>
</dbReference>
<sequence length="274" mass="30305">MSVLRRLTLLTLPFFIVACNAEETVKVESIDSIQEDTTQVEQTVEAHPSIQQVSEESTQKIKANFAKLNLTVLDILPTPMEGLFEVQTSGGILYSSVDGEYFMSGTLYQHQEKGGYIDVLAQRQAPLNAERLETMSDSVIEFKADDEKYVVTVFTDITCGYCVRLHNQMSGYNALGITVRYLAYPRAGAESDVADQMAAIWCADDQQTAMHDAKVNRKFPEQSGDFAQCQQTVKEHFILGKSLGISGTPSIFLPSGEMIGGYLPPAKLIEQLVK</sequence>
<dbReference type="CDD" id="cd03020">
    <property type="entry name" value="DsbA_DsbC_DsbG"/>
    <property type="match status" value="1"/>
</dbReference>
<comment type="similarity">
    <text evidence="2 7">Belongs to the thioredoxin family. DsbC subfamily.</text>
</comment>
<evidence type="ECO:0000313" key="11">
    <source>
        <dbReference type="Proteomes" id="UP001139559"/>
    </source>
</evidence>
<dbReference type="InterPro" id="IPR033954">
    <property type="entry name" value="DiS-bond_Isoase_DsbC/G"/>
</dbReference>
<evidence type="ECO:0000256" key="6">
    <source>
        <dbReference type="ARBA" id="ARBA00023284"/>
    </source>
</evidence>
<keyword evidence="4 7" id="KW-0574">Periplasm</keyword>
<dbReference type="GO" id="GO:0042597">
    <property type="term" value="C:periplasmic space"/>
    <property type="evidence" value="ECO:0007669"/>
    <property type="project" value="UniProtKB-SubCell"/>
</dbReference>
<evidence type="ECO:0000313" key="10">
    <source>
        <dbReference type="EMBL" id="MCK6262349.1"/>
    </source>
</evidence>
<dbReference type="Gene3D" id="3.40.30.10">
    <property type="entry name" value="Glutaredoxin"/>
    <property type="match status" value="1"/>
</dbReference>
<dbReference type="AlphaFoldDB" id="A0A9X1XG39"/>
<evidence type="ECO:0000256" key="1">
    <source>
        <dbReference type="ARBA" id="ARBA00004418"/>
    </source>
</evidence>
<gene>
    <name evidence="10" type="ORF">KP803_03590</name>
</gene>
<organism evidence="10 11">
    <name type="scientific">Vibrio amylolyticus</name>
    <dbReference type="NCBI Taxonomy" id="2847292"/>
    <lineage>
        <taxon>Bacteria</taxon>
        <taxon>Pseudomonadati</taxon>
        <taxon>Pseudomonadota</taxon>
        <taxon>Gammaproteobacteria</taxon>
        <taxon>Vibrionales</taxon>
        <taxon>Vibrionaceae</taxon>
        <taxon>Vibrio</taxon>
    </lineage>
</organism>
<dbReference type="PANTHER" id="PTHR35272">
    <property type="entry name" value="THIOL:DISULFIDE INTERCHANGE PROTEIN DSBC-RELATED"/>
    <property type="match status" value="1"/>
</dbReference>
<feature type="signal peptide" evidence="7">
    <location>
        <begin position="1"/>
        <end position="21"/>
    </location>
</feature>
<dbReference type="InterPro" id="IPR012336">
    <property type="entry name" value="Thioredoxin-like_fold"/>
</dbReference>
<reference evidence="10" key="1">
    <citation type="submission" date="2021-11" db="EMBL/GenBank/DDBJ databases">
        <title>Vibrio ZSDE26 sp. nov. and Vibrio ZSDZ34 sp. nov., isolated from coastal seawater in Qingdao.</title>
        <authorList>
            <person name="Zhang P."/>
        </authorList>
    </citation>
    <scope>NUCLEOTIDE SEQUENCE</scope>
    <source>
        <strain evidence="10">ZSDE26</strain>
    </source>
</reference>
<name>A0A9X1XG39_9VIBR</name>
<proteinExistence type="inferred from homology"/>
<dbReference type="InterPro" id="IPR051470">
    <property type="entry name" value="Thiol:disulfide_interchange"/>
</dbReference>
<dbReference type="EMBL" id="JAJHVV010000002">
    <property type="protein sequence ID" value="MCK6262349.1"/>
    <property type="molecule type" value="Genomic_DNA"/>
</dbReference>
<comment type="subcellular location">
    <subcellularLocation>
        <location evidence="1 7">Periplasm</location>
    </subcellularLocation>
</comment>
<dbReference type="SUPFAM" id="SSF52833">
    <property type="entry name" value="Thioredoxin-like"/>
    <property type="match status" value="1"/>
</dbReference>
<protein>
    <recommendedName>
        <fullName evidence="7">Thiol:disulfide interchange protein</fullName>
    </recommendedName>
</protein>
<dbReference type="Pfam" id="PF10411">
    <property type="entry name" value="DsbC_N"/>
    <property type="match status" value="1"/>
</dbReference>
<dbReference type="Pfam" id="PF13098">
    <property type="entry name" value="Thioredoxin_2"/>
    <property type="match status" value="1"/>
</dbReference>
<feature type="domain" description="Thioredoxin-like fold" evidence="9">
    <location>
        <begin position="145"/>
        <end position="270"/>
    </location>
</feature>
<keyword evidence="3 7" id="KW-0732">Signal</keyword>
<dbReference type="Gene3D" id="3.10.450.70">
    <property type="entry name" value="Disulphide bond isomerase, DsbC/G, N-terminal"/>
    <property type="match status" value="1"/>
</dbReference>
<feature type="chain" id="PRO_5041021238" description="Thiol:disulfide interchange protein" evidence="7">
    <location>
        <begin position="22"/>
        <end position="274"/>
    </location>
</feature>
<dbReference type="SUPFAM" id="SSF54423">
    <property type="entry name" value="DsbC/DsbG N-terminal domain-like"/>
    <property type="match status" value="1"/>
</dbReference>